<protein>
    <submittedName>
        <fullName evidence="1">GcrA cell cycle regulator</fullName>
    </submittedName>
</protein>
<reference evidence="1 2" key="1">
    <citation type="submission" date="2020-08" db="EMBL/GenBank/DDBJ databases">
        <title>Genomic Encyclopedia of Type Strains, Phase IV (KMG-IV): sequencing the most valuable type-strain genomes for metagenomic binning, comparative biology and taxonomic classification.</title>
        <authorList>
            <person name="Goeker M."/>
        </authorList>
    </citation>
    <scope>NUCLEOTIDE SEQUENCE [LARGE SCALE GENOMIC DNA]</scope>
    <source>
        <strain evidence="1 2">DSM 25481</strain>
    </source>
</reference>
<dbReference type="EMBL" id="JACIDR010000008">
    <property type="protein sequence ID" value="MBB3974761.1"/>
    <property type="molecule type" value="Genomic_DNA"/>
</dbReference>
<evidence type="ECO:0000313" key="1">
    <source>
        <dbReference type="EMBL" id="MBB3974761.1"/>
    </source>
</evidence>
<sequence length="184" mass="19678">MQWTDERVELLKKRWAEGLSASQIAAELGGVTRNAVIGKVHRLGLSGRAKAAPSGVARLRAKPAAAPRRVATAAPAPSQPSYGVRGNVALAAAPVAAPRPIAAPRLVPLEVVENASLVCERVTIMELRENMCRWPLGDPSQAEFRFCGGRSSPGDAYCSHHAAIAYQPAHDRRRDRRPAAALTH</sequence>
<gene>
    <name evidence="1" type="ORF">GGR24_003450</name>
</gene>
<comment type="caution">
    <text evidence="1">The sequence shown here is derived from an EMBL/GenBank/DDBJ whole genome shotgun (WGS) entry which is preliminary data.</text>
</comment>
<accession>A0A7W6GGA7</accession>
<dbReference type="InterPro" id="IPR011681">
    <property type="entry name" value="GcrA"/>
</dbReference>
<proteinExistence type="predicted"/>
<dbReference type="Gene3D" id="1.10.10.60">
    <property type="entry name" value="Homeodomain-like"/>
    <property type="match status" value="1"/>
</dbReference>
<keyword evidence="2" id="KW-1185">Reference proteome</keyword>
<name>A0A7W6GGA7_9HYPH</name>
<dbReference type="Pfam" id="PF07750">
    <property type="entry name" value="GcrA"/>
    <property type="match status" value="1"/>
</dbReference>
<dbReference type="Proteomes" id="UP000528964">
    <property type="component" value="Unassembled WGS sequence"/>
</dbReference>
<dbReference type="RefSeq" id="WP_183396619.1">
    <property type="nucleotide sequence ID" value="NZ_JACIDR010000008.1"/>
</dbReference>
<dbReference type="AlphaFoldDB" id="A0A7W6GGA7"/>
<organism evidence="1 2">
    <name type="scientific">Hansschlegelia beijingensis</name>
    <dbReference type="NCBI Taxonomy" id="1133344"/>
    <lineage>
        <taxon>Bacteria</taxon>
        <taxon>Pseudomonadati</taxon>
        <taxon>Pseudomonadota</taxon>
        <taxon>Alphaproteobacteria</taxon>
        <taxon>Hyphomicrobiales</taxon>
        <taxon>Methylopilaceae</taxon>
        <taxon>Hansschlegelia</taxon>
    </lineage>
</organism>
<evidence type="ECO:0000313" key="2">
    <source>
        <dbReference type="Proteomes" id="UP000528964"/>
    </source>
</evidence>